<dbReference type="GO" id="GO:0035091">
    <property type="term" value="F:phosphatidylinositol binding"/>
    <property type="evidence" value="ECO:0007669"/>
    <property type="project" value="InterPro"/>
</dbReference>
<dbReference type="GeneID" id="14884661"/>
<comment type="catalytic activity">
    <reaction evidence="8">
        <text>L-seryl-[protein] + ATP = O-phospho-L-seryl-[protein] + ADP + H(+)</text>
        <dbReference type="Rhea" id="RHEA:17989"/>
        <dbReference type="Rhea" id="RHEA-COMP:9863"/>
        <dbReference type="Rhea" id="RHEA-COMP:11604"/>
        <dbReference type="ChEBI" id="CHEBI:15378"/>
        <dbReference type="ChEBI" id="CHEBI:29999"/>
        <dbReference type="ChEBI" id="CHEBI:30616"/>
        <dbReference type="ChEBI" id="CHEBI:83421"/>
        <dbReference type="ChEBI" id="CHEBI:456216"/>
        <dbReference type="EC" id="2.7.11.1"/>
    </reaction>
</comment>
<dbReference type="EMBL" id="KB207048">
    <property type="protein sequence ID" value="ELP85563.1"/>
    <property type="molecule type" value="Genomic_DNA"/>
</dbReference>
<protein>
    <recommendedName>
        <fullName evidence="1">non-specific serine/threonine protein kinase</fullName>
        <ecNumber evidence="1">2.7.11.1</ecNumber>
    </recommendedName>
</protein>
<dbReference type="SUPFAM" id="SSF50729">
    <property type="entry name" value="PH domain-like"/>
    <property type="match status" value="1"/>
</dbReference>
<dbReference type="SUPFAM" id="SSF64268">
    <property type="entry name" value="PX domain"/>
    <property type="match status" value="1"/>
</dbReference>
<feature type="domain" description="PH" evidence="9">
    <location>
        <begin position="168"/>
        <end position="266"/>
    </location>
</feature>
<evidence type="ECO:0000256" key="2">
    <source>
        <dbReference type="ARBA" id="ARBA00022527"/>
    </source>
</evidence>
<feature type="domain" description="Protein kinase" evidence="10">
    <location>
        <begin position="621"/>
        <end position="725"/>
    </location>
</feature>
<proteinExistence type="predicted"/>
<dbReference type="Proteomes" id="UP000014680">
    <property type="component" value="Unassembled WGS sequence"/>
</dbReference>
<dbReference type="Pfam" id="PF00069">
    <property type="entry name" value="Pkinase"/>
    <property type="match status" value="1"/>
</dbReference>
<dbReference type="PROSITE" id="PS50003">
    <property type="entry name" value="PH_DOMAIN"/>
    <property type="match status" value="1"/>
</dbReference>
<dbReference type="InterPro" id="IPR011009">
    <property type="entry name" value="Kinase-like_dom_sf"/>
</dbReference>
<evidence type="ECO:0000313" key="12">
    <source>
        <dbReference type="EMBL" id="ELP85563.1"/>
    </source>
</evidence>
<reference evidence="12 13" key="1">
    <citation type="submission" date="2012-10" db="EMBL/GenBank/DDBJ databases">
        <authorList>
            <person name="Zafar N."/>
            <person name="Inman J."/>
            <person name="Hall N."/>
            <person name="Lorenzi H."/>
            <person name="Caler E."/>
        </authorList>
    </citation>
    <scope>NUCLEOTIDE SEQUENCE [LARGE SCALE GENOMIC DNA]</scope>
    <source>
        <strain evidence="12 13">IP1</strain>
    </source>
</reference>
<dbReference type="SMART" id="SM00312">
    <property type="entry name" value="PX"/>
    <property type="match status" value="1"/>
</dbReference>
<evidence type="ECO:0000259" key="9">
    <source>
        <dbReference type="PROSITE" id="PS50003"/>
    </source>
</evidence>
<dbReference type="GO" id="GO:0005524">
    <property type="term" value="F:ATP binding"/>
    <property type="evidence" value="ECO:0007669"/>
    <property type="project" value="UniProtKB-KW"/>
</dbReference>
<keyword evidence="13" id="KW-1185">Reference proteome</keyword>
<dbReference type="InterPro" id="IPR050236">
    <property type="entry name" value="Ser_Thr_kinase_AGC"/>
</dbReference>
<dbReference type="PANTHER" id="PTHR24356">
    <property type="entry name" value="SERINE/THREONINE-PROTEIN KINASE"/>
    <property type="match status" value="1"/>
</dbReference>
<dbReference type="RefSeq" id="XP_004184909.1">
    <property type="nucleotide sequence ID" value="XM_004184861.1"/>
</dbReference>
<dbReference type="Gene3D" id="3.30.1520.10">
    <property type="entry name" value="Phox-like domain"/>
    <property type="match status" value="1"/>
</dbReference>
<dbReference type="OMA" id="CEIENTN"/>
<keyword evidence="3" id="KW-0808">Transferase</keyword>
<comment type="catalytic activity">
    <reaction evidence="7">
        <text>L-threonyl-[protein] + ATP = O-phospho-L-threonyl-[protein] + ADP + H(+)</text>
        <dbReference type="Rhea" id="RHEA:46608"/>
        <dbReference type="Rhea" id="RHEA-COMP:11060"/>
        <dbReference type="Rhea" id="RHEA-COMP:11605"/>
        <dbReference type="ChEBI" id="CHEBI:15378"/>
        <dbReference type="ChEBI" id="CHEBI:30013"/>
        <dbReference type="ChEBI" id="CHEBI:30616"/>
        <dbReference type="ChEBI" id="CHEBI:61977"/>
        <dbReference type="ChEBI" id="CHEBI:456216"/>
        <dbReference type="EC" id="2.7.11.1"/>
    </reaction>
</comment>
<name>A0A0A1U1Z3_ENTIV</name>
<evidence type="ECO:0000259" key="10">
    <source>
        <dbReference type="PROSITE" id="PS50011"/>
    </source>
</evidence>
<feature type="non-terminal residue" evidence="12">
    <location>
        <position position="1"/>
    </location>
</feature>
<dbReference type="GO" id="GO:0035556">
    <property type="term" value="P:intracellular signal transduction"/>
    <property type="evidence" value="ECO:0007669"/>
    <property type="project" value="TreeGrafter"/>
</dbReference>
<dbReference type="InterPro" id="IPR001683">
    <property type="entry name" value="PX_dom"/>
</dbReference>
<dbReference type="Pfam" id="PF00787">
    <property type="entry name" value="PX"/>
    <property type="match status" value="1"/>
</dbReference>
<gene>
    <name evidence="12" type="ORF">EIN_407820</name>
</gene>
<evidence type="ECO:0000256" key="6">
    <source>
        <dbReference type="ARBA" id="ARBA00022840"/>
    </source>
</evidence>
<organism evidence="12 13">
    <name type="scientific">Entamoeba invadens IP1</name>
    <dbReference type="NCBI Taxonomy" id="370355"/>
    <lineage>
        <taxon>Eukaryota</taxon>
        <taxon>Amoebozoa</taxon>
        <taxon>Evosea</taxon>
        <taxon>Archamoebae</taxon>
        <taxon>Mastigamoebida</taxon>
        <taxon>Entamoebidae</taxon>
        <taxon>Entamoeba</taxon>
    </lineage>
</organism>
<evidence type="ECO:0000256" key="4">
    <source>
        <dbReference type="ARBA" id="ARBA00022741"/>
    </source>
</evidence>
<dbReference type="InterPro" id="IPR000719">
    <property type="entry name" value="Prot_kinase_dom"/>
</dbReference>
<dbReference type="InterPro" id="IPR001849">
    <property type="entry name" value="PH_domain"/>
</dbReference>
<dbReference type="Gene3D" id="2.30.29.30">
    <property type="entry name" value="Pleckstrin-homology domain (PH domain)/Phosphotyrosine-binding domain (PTB)"/>
    <property type="match status" value="1"/>
</dbReference>
<dbReference type="PROSITE" id="PS50195">
    <property type="entry name" value="PX"/>
    <property type="match status" value="1"/>
</dbReference>
<dbReference type="CDD" id="cd06093">
    <property type="entry name" value="PX_domain"/>
    <property type="match status" value="1"/>
</dbReference>
<dbReference type="FunFam" id="3.30.200.20:FF:000490">
    <property type="entry name" value="AGC family protein kinase"/>
    <property type="match status" value="1"/>
</dbReference>
<accession>A0A0A1U1Z3</accession>
<feature type="domain" description="PX" evidence="11">
    <location>
        <begin position="49"/>
        <end position="162"/>
    </location>
</feature>
<evidence type="ECO:0000313" key="13">
    <source>
        <dbReference type="Proteomes" id="UP000014680"/>
    </source>
</evidence>
<dbReference type="VEuPathDB" id="AmoebaDB:EIN_407820"/>
<evidence type="ECO:0000256" key="8">
    <source>
        <dbReference type="ARBA" id="ARBA00048679"/>
    </source>
</evidence>
<dbReference type="SMART" id="SM00233">
    <property type="entry name" value="PH"/>
    <property type="match status" value="1"/>
</dbReference>
<dbReference type="EC" id="2.7.11.1" evidence="1"/>
<keyword evidence="2 12" id="KW-0723">Serine/threonine-protein kinase</keyword>
<evidence type="ECO:0000256" key="3">
    <source>
        <dbReference type="ARBA" id="ARBA00022679"/>
    </source>
</evidence>
<dbReference type="GO" id="GO:0004674">
    <property type="term" value="F:protein serine/threonine kinase activity"/>
    <property type="evidence" value="ECO:0007669"/>
    <property type="project" value="UniProtKB-KW"/>
</dbReference>
<dbReference type="AlphaFoldDB" id="A0A0A1U1Z3"/>
<dbReference type="Gene3D" id="3.30.200.20">
    <property type="entry name" value="Phosphorylase Kinase, domain 1"/>
    <property type="match status" value="1"/>
</dbReference>
<dbReference type="PROSITE" id="PS50011">
    <property type="entry name" value="PROTEIN_KINASE_DOM"/>
    <property type="match status" value="1"/>
</dbReference>
<evidence type="ECO:0000256" key="7">
    <source>
        <dbReference type="ARBA" id="ARBA00047899"/>
    </source>
</evidence>
<evidence type="ECO:0000256" key="1">
    <source>
        <dbReference type="ARBA" id="ARBA00012513"/>
    </source>
</evidence>
<keyword evidence="5 12" id="KW-0418">Kinase</keyword>
<keyword evidence="4" id="KW-0547">Nucleotide-binding</keyword>
<dbReference type="InterPro" id="IPR036871">
    <property type="entry name" value="PX_dom_sf"/>
</dbReference>
<evidence type="ECO:0000256" key="5">
    <source>
        <dbReference type="ARBA" id="ARBA00022777"/>
    </source>
</evidence>
<dbReference type="SUPFAM" id="SSF56112">
    <property type="entry name" value="Protein kinase-like (PK-like)"/>
    <property type="match status" value="1"/>
</dbReference>
<dbReference type="PANTHER" id="PTHR24356:SF1">
    <property type="entry name" value="SERINE_THREONINE-PROTEIN KINASE GREATWALL"/>
    <property type="match status" value="1"/>
</dbReference>
<keyword evidence="6" id="KW-0067">ATP-binding</keyword>
<dbReference type="OrthoDB" id="10064318at2759"/>
<dbReference type="Pfam" id="PF00169">
    <property type="entry name" value="PH"/>
    <property type="match status" value="1"/>
</dbReference>
<dbReference type="InterPro" id="IPR011993">
    <property type="entry name" value="PH-like_dom_sf"/>
</dbReference>
<feature type="non-terminal residue" evidence="12">
    <location>
        <position position="725"/>
    </location>
</feature>
<evidence type="ECO:0000259" key="11">
    <source>
        <dbReference type="PROSITE" id="PS50195"/>
    </source>
</evidence>
<sequence>MAKELNQSCKTSGLVRMKTAPTLSPDTEIRQSYEVHRNMPAALQVVSVSFLKCELQIDTSSVFSPSVVGMYFFTLQYESGYAVIQKRYSQFYFLDNYLQSKLPKKTLPSLPPKELLHSGSHPDVIHRRSKDLSTYIEKVIKIPHVMEDTVVVEWFQQPADRHLVSFSKQRKAGYVMKEGSFLVKWKRRYCVLAPNVIALFNCAKDLLVYQDPLDVYCLKGCTVKPVLDKGPNVMTISRNNLTLCTLLVENDNDFLIWLGAIQEMTTQRQLVDSPKRTQLFPIKTSHGRTKTSATPTLQFTLTLSPSSVKESSLKKTQMKNSYEREMKETKFCEIENTNTAMVFEKIVKTIFRRYKSEMNAVFTHYQFEPGTITEEHLKFFEEIKSLQLIDFMEGKRVEEVFQKLLSVSKEYSNNVTVQKILWVFINVHMLLKRSSNEGRSEMEQLQTLKTMSNLIHTSVDSTKMLVCRLCEHQYKMSQFCDHTKLCEIIMRRCMNETTCVIRLEKVLCFLRDSFRCQIVKDTFKYTQLVELVPNLRQQTTPEKLDKINEAIRTLCVDLTDTSLLTFARAISDMITSYKKLLREYVEGNAKNMWSFISVIPNKSAKEVQQKIGYNTATVEDFDVVKKFSAGAYSRIYLVKKKSTGDYYAMKVMKKDDMVRKNVVDSVLVEKDFLSKAHNNSVVKLYWAFQDDTNLYLILEYCPGGDLATLLEHIGTLDEHVAKVYS</sequence>
<dbReference type="KEGG" id="eiv:EIN_407820"/>